<dbReference type="OrthoDB" id="1923282at2759"/>
<dbReference type="PANTHER" id="PTHR33676">
    <property type="entry name" value="COLD REGULATED PROTEIN 27"/>
    <property type="match status" value="1"/>
</dbReference>
<evidence type="ECO:0000313" key="2">
    <source>
        <dbReference type="EMBL" id="CAA2988647.1"/>
    </source>
</evidence>
<sequence>MENLVGSSRIARSFSPELENYEVSRNCVEEQEETSALESQATESRPIEWTNEKHSLYLKSMETSFVNQLYKSLDLSGFAMENRQSKSKPLKHKEKSSDDRSGQYKVYRDGYWSKIDFMSDEPRVNDVEDSASLLGNPWIRHYRYADRQAARNSSVSRVKAASPTAVNQFPANHFQFQHQDFSGSNTEVMGQNFTDEDLEEEKSDRIHDTKRTKTSTDDISSNDQVVPFGIPQVGYAAEDHLSSED</sequence>
<organism evidence="2 3">
    <name type="scientific">Olea europaea subsp. europaea</name>
    <dbReference type="NCBI Taxonomy" id="158383"/>
    <lineage>
        <taxon>Eukaryota</taxon>
        <taxon>Viridiplantae</taxon>
        <taxon>Streptophyta</taxon>
        <taxon>Embryophyta</taxon>
        <taxon>Tracheophyta</taxon>
        <taxon>Spermatophyta</taxon>
        <taxon>Magnoliopsida</taxon>
        <taxon>eudicotyledons</taxon>
        <taxon>Gunneridae</taxon>
        <taxon>Pentapetalae</taxon>
        <taxon>asterids</taxon>
        <taxon>lamiids</taxon>
        <taxon>Lamiales</taxon>
        <taxon>Oleaceae</taxon>
        <taxon>Oleeae</taxon>
        <taxon>Olea</taxon>
    </lineage>
</organism>
<dbReference type="Gramene" id="OE9A114325T2">
    <property type="protein sequence ID" value="OE9A114325C2"/>
    <property type="gene ID" value="OE9A114325"/>
</dbReference>
<protein>
    <submittedName>
        <fullName evidence="2">Uncharacterized protein</fullName>
    </submittedName>
</protein>
<name>A0A8S0S922_OLEEU</name>
<dbReference type="InterPro" id="IPR044678">
    <property type="entry name" value="COR27/28"/>
</dbReference>
<dbReference type="PANTHER" id="PTHR33676:SF3">
    <property type="entry name" value="COLD-REGULATED PROTEIN 27"/>
    <property type="match status" value="1"/>
</dbReference>
<feature type="region of interest" description="Disordered" evidence="1">
    <location>
        <begin position="83"/>
        <end position="102"/>
    </location>
</feature>
<proteinExistence type="predicted"/>
<dbReference type="Proteomes" id="UP000594638">
    <property type="component" value="Unassembled WGS sequence"/>
</dbReference>
<accession>A0A8S0S922</accession>
<dbReference type="GO" id="GO:0042752">
    <property type="term" value="P:regulation of circadian rhythm"/>
    <property type="evidence" value="ECO:0007669"/>
    <property type="project" value="InterPro"/>
</dbReference>
<gene>
    <name evidence="2" type="ORF">OLEA9_A114325</name>
</gene>
<feature type="region of interest" description="Disordered" evidence="1">
    <location>
        <begin position="186"/>
        <end position="226"/>
    </location>
</feature>
<keyword evidence="3" id="KW-1185">Reference proteome</keyword>
<evidence type="ECO:0000256" key="1">
    <source>
        <dbReference type="SAM" id="MobiDB-lite"/>
    </source>
</evidence>
<dbReference type="AlphaFoldDB" id="A0A8S0S922"/>
<reference evidence="2 3" key="1">
    <citation type="submission" date="2019-12" db="EMBL/GenBank/DDBJ databases">
        <authorList>
            <person name="Alioto T."/>
            <person name="Alioto T."/>
            <person name="Gomez Garrido J."/>
        </authorList>
    </citation>
    <scope>NUCLEOTIDE SEQUENCE [LARGE SCALE GENOMIC DNA]</scope>
</reference>
<comment type="caution">
    <text evidence="2">The sequence shown here is derived from an EMBL/GenBank/DDBJ whole genome shotgun (WGS) entry which is preliminary data.</text>
</comment>
<evidence type="ECO:0000313" key="3">
    <source>
        <dbReference type="Proteomes" id="UP000594638"/>
    </source>
</evidence>
<dbReference type="EMBL" id="CACTIH010004013">
    <property type="protein sequence ID" value="CAA2988647.1"/>
    <property type="molecule type" value="Genomic_DNA"/>
</dbReference>
<feature type="region of interest" description="Disordered" evidence="1">
    <location>
        <begin position="26"/>
        <end position="45"/>
    </location>
</feature>
<dbReference type="GO" id="GO:0009409">
    <property type="term" value="P:response to cold"/>
    <property type="evidence" value="ECO:0007669"/>
    <property type="project" value="InterPro"/>
</dbReference>
<feature type="compositionally biased region" description="Basic and acidic residues" evidence="1">
    <location>
        <begin position="202"/>
        <end position="216"/>
    </location>
</feature>
<feature type="compositionally biased region" description="Basic residues" evidence="1">
    <location>
        <begin position="85"/>
        <end position="94"/>
    </location>
</feature>